<evidence type="ECO:0000313" key="1">
    <source>
        <dbReference type="EMBL" id="KAL2785339.1"/>
    </source>
</evidence>
<reference evidence="1 2" key="1">
    <citation type="submission" date="2024-07" db="EMBL/GenBank/DDBJ databases">
        <title>Section-level genome sequencing and comparative genomics of Aspergillus sections Usti and Cavernicolus.</title>
        <authorList>
            <consortium name="Lawrence Berkeley National Laboratory"/>
            <person name="Nybo J.L."/>
            <person name="Vesth T.C."/>
            <person name="Theobald S."/>
            <person name="Frisvad J.C."/>
            <person name="Larsen T.O."/>
            <person name="Kjaerboelling I."/>
            <person name="Rothschild-Mancinelli K."/>
            <person name="Lyhne E.K."/>
            <person name="Kogle M.E."/>
            <person name="Barry K."/>
            <person name="Clum A."/>
            <person name="Na H."/>
            <person name="Ledsgaard L."/>
            <person name="Lin J."/>
            <person name="Lipzen A."/>
            <person name="Kuo A."/>
            <person name="Riley R."/>
            <person name="Mondo S."/>
            <person name="Labutti K."/>
            <person name="Haridas S."/>
            <person name="Pangalinan J."/>
            <person name="Salamov A.A."/>
            <person name="Simmons B.A."/>
            <person name="Magnuson J.K."/>
            <person name="Chen J."/>
            <person name="Drula E."/>
            <person name="Henrissat B."/>
            <person name="Wiebenga A."/>
            <person name="Lubbers R.J."/>
            <person name="Gomes A.C."/>
            <person name="Makela M.R."/>
            <person name="Stajich J."/>
            <person name="Grigoriev I.V."/>
            <person name="Mortensen U.H."/>
            <person name="De Vries R.P."/>
            <person name="Baker S.E."/>
            <person name="Andersen M.R."/>
        </authorList>
    </citation>
    <scope>NUCLEOTIDE SEQUENCE [LARGE SCALE GENOMIC DNA]</scope>
    <source>
        <strain evidence="1 2">CBS 209.92</strain>
    </source>
</reference>
<evidence type="ECO:0000313" key="2">
    <source>
        <dbReference type="Proteomes" id="UP001610563"/>
    </source>
</evidence>
<name>A0ABR4FQ36_9EURO</name>
<protein>
    <submittedName>
        <fullName evidence="1">Uncharacterized protein</fullName>
    </submittedName>
</protein>
<gene>
    <name evidence="1" type="ORF">BJX66DRAFT_329348</name>
</gene>
<comment type="caution">
    <text evidence="1">The sequence shown here is derived from an EMBL/GenBank/DDBJ whole genome shotgun (WGS) entry which is preliminary data.</text>
</comment>
<dbReference type="EMBL" id="JBFTWV010000147">
    <property type="protein sequence ID" value="KAL2785339.1"/>
    <property type="molecule type" value="Genomic_DNA"/>
</dbReference>
<dbReference type="Proteomes" id="UP001610563">
    <property type="component" value="Unassembled WGS sequence"/>
</dbReference>
<sequence length="151" mass="16959">MLGWLLPYLPSSHLIDPRDWDSRTARKGRVLFSPSDGLRKHEDAEGAEYCGRWYHVPFYCGITGLGACVGPDVTVVAREIDVDYASDRTSVRSGHVREIWQNRSSGLTTPFRYSGGDPLVRWSRGVGHCCVSVQPPMTRLNVKIQEREVIA</sequence>
<keyword evidence="2" id="KW-1185">Reference proteome</keyword>
<organism evidence="1 2">
    <name type="scientific">Aspergillus keveii</name>
    <dbReference type="NCBI Taxonomy" id="714993"/>
    <lineage>
        <taxon>Eukaryota</taxon>
        <taxon>Fungi</taxon>
        <taxon>Dikarya</taxon>
        <taxon>Ascomycota</taxon>
        <taxon>Pezizomycotina</taxon>
        <taxon>Eurotiomycetes</taxon>
        <taxon>Eurotiomycetidae</taxon>
        <taxon>Eurotiales</taxon>
        <taxon>Aspergillaceae</taxon>
        <taxon>Aspergillus</taxon>
        <taxon>Aspergillus subgen. Nidulantes</taxon>
    </lineage>
</organism>
<accession>A0ABR4FQ36</accession>
<proteinExistence type="predicted"/>